<dbReference type="AlphaFoldDB" id="A0A1S3H1I1"/>
<dbReference type="SMART" id="SM00389">
    <property type="entry name" value="HOX"/>
    <property type="match status" value="1"/>
</dbReference>
<evidence type="ECO:0000259" key="17">
    <source>
        <dbReference type="PROSITE" id="PS50803"/>
    </source>
</evidence>
<dbReference type="PROSITE" id="PS50071">
    <property type="entry name" value="HOMEOBOX_2"/>
    <property type="match status" value="1"/>
</dbReference>
<keyword evidence="3" id="KW-0217">Developmental protein</keyword>
<comment type="subcellular location">
    <subcellularLocation>
        <location evidence="1 13 14">Nucleus</location>
    </subcellularLocation>
</comment>
<keyword evidence="6 13" id="KW-0238">DNA-binding</keyword>
<keyword evidence="8" id="KW-0010">Activator</keyword>
<evidence type="ECO:0000256" key="14">
    <source>
        <dbReference type="RuleBase" id="RU000682"/>
    </source>
</evidence>
<keyword evidence="4" id="KW-0597">Phosphoprotein</keyword>
<dbReference type="InterPro" id="IPR001356">
    <property type="entry name" value="HD"/>
</dbReference>
<dbReference type="InterPro" id="IPR017970">
    <property type="entry name" value="Homeobox_CS"/>
</dbReference>
<dbReference type="GO" id="GO:0000981">
    <property type="term" value="F:DNA-binding transcription factor activity, RNA polymerase II-specific"/>
    <property type="evidence" value="ECO:0007669"/>
    <property type="project" value="InterPro"/>
</dbReference>
<comment type="similarity">
    <text evidence="2">Belongs to the paired homeobox family.</text>
</comment>
<evidence type="ECO:0000256" key="8">
    <source>
        <dbReference type="ARBA" id="ARBA00023159"/>
    </source>
</evidence>
<evidence type="ECO:0000256" key="9">
    <source>
        <dbReference type="ARBA" id="ARBA00023163"/>
    </source>
</evidence>
<feature type="compositionally biased region" description="Polar residues" evidence="15">
    <location>
        <begin position="80"/>
        <end position="96"/>
    </location>
</feature>
<evidence type="ECO:0000256" key="6">
    <source>
        <dbReference type="ARBA" id="ARBA00023125"/>
    </source>
</evidence>
<evidence type="ECO:0000256" key="5">
    <source>
        <dbReference type="ARBA" id="ARBA00023015"/>
    </source>
</evidence>
<evidence type="ECO:0000313" key="18">
    <source>
        <dbReference type="Proteomes" id="UP000085678"/>
    </source>
</evidence>
<dbReference type="GO" id="GO:0000977">
    <property type="term" value="F:RNA polymerase II transcription regulatory region sequence-specific DNA binding"/>
    <property type="evidence" value="ECO:0007669"/>
    <property type="project" value="TreeGrafter"/>
</dbReference>
<keyword evidence="10 13" id="KW-0539">Nucleus</keyword>
<evidence type="ECO:0000256" key="3">
    <source>
        <dbReference type="ARBA" id="ARBA00022473"/>
    </source>
</evidence>
<dbReference type="STRING" id="7574.A0A1S3H1I1"/>
<evidence type="ECO:0000256" key="2">
    <source>
        <dbReference type="ARBA" id="ARBA00005733"/>
    </source>
</evidence>
<feature type="region of interest" description="Disordered" evidence="15">
    <location>
        <begin position="67"/>
        <end position="127"/>
    </location>
</feature>
<evidence type="ECO:0000256" key="11">
    <source>
        <dbReference type="ARBA" id="ARBA00064179"/>
    </source>
</evidence>
<evidence type="ECO:0000256" key="7">
    <source>
        <dbReference type="ARBA" id="ARBA00023155"/>
    </source>
</evidence>
<accession>A0A1S3H1I1</accession>
<dbReference type="Pfam" id="PF00046">
    <property type="entry name" value="Homeodomain"/>
    <property type="match status" value="1"/>
</dbReference>
<keyword evidence="9" id="KW-0804">Transcription</keyword>
<dbReference type="InterPro" id="IPR050649">
    <property type="entry name" value="Paired_Homeobox_TFs"/>
</dbReference>
<dbReference type="Proteomes" id="UP000085678">
    <property type="component" value="Unplaced"/>
</dbReference>
<proteinExistence type="inferred from homology"/>
<comment type="subunit">
    <text evidence="11">Binds DNA.</text>
</comment>
<organism evidence="18 19">
    <name type="scientific">Lingula anatina</name>
    <name type="common">Brachiopod</name>
    <name type="synonym">Lingula unguis</name>
    <dbReference type="NCBI Taxonomy" id="7574"/>
    <lineage>
        <taxon>Eukaryota</taxon>
        <taxon>Metazoa</taxon>
        <taxon>Spiralia</taxon>
        <taxon>Lophotrochozoa</taxon>
        <taxon>Brachiopoda</taxon>
        <taxon>Linguliformea</taxon>
        <taxon>Lingulata</taxon>
        <taxon>Lingulida</taxon>
        <taxon>Linguloidea</taxon>
        <taxon>Lingulidae</taxon>
        <taxon>Lingula</taxon>
    </lineage>
</organism>
<dbReference type="PROSITE" id="PS00027">
    <property type="entry name" value="HOMEOBOX_1"/>
    <property type="match status" value="1"/>
</dbReference>
<evidence type="ECO:0000256" key="13">
    <source>
        <dbReference type="PROSITE-ProRule" id="PRU00108"/>
    </source>
</evidence>
<dbReference type="InterPro" id="IPR003654">
    <property type="entry name" value="OAR_dom"/>
</dbReference>
<protein>
    <recommendedName>
        <fullName evidence="12">Homeobox protein aristaless-like 4</fullName>
    </recommendedName>
</protein>
<evidence type="ECO:0000256" key="12">
    <source>
        <dbReference type="ARBA" id="ARBA00074894"/>
    </source>
</evidence>
<dbReference type="PANTHER" id="PTHR24329">
    <property type="entry name" value="HOMEOBOX PROTEIN ARISTALESS"/>
    <property type="match status" value="1"/>
</dbReference>
<keyword evidence="5" id="KW-0805">Transcription regulation</keyword>
<dbReference type="GO" id="GO:0005634">
    <property type="term" value="C:nucleus"/>
    <property type="evidence" value="ECO:0007669"/>
    <property type="project" value="UniProtKB-SubCell"/>
</dbReference>
<reference evidence="19" key="1">
    <citation type="submission" date="2025-08" db="UniProtKB">
        <authorList>
            <consortium name="RefSeq"/>
        </authorList>
    </citation>
    <scope>IDENTIFICATION</scope>
    <source>
        <tissue evidence="19">Gonads</tissue>
    </source>
</reference>
<sequence>MSTQAPHFIKSENMFDKYSTNLTHDSSLDLGSTQTNHSPLRGTPTTVSLNTHSIDEILGNKREMNRDDMHIHNDGDNCSLGATSPTDSCGNPSSISPDLALKDPIGCDNSQGDGDGEPKRKKRRNRTTFTSYQLEEMEKVFQRTHYPDVYAREQLALRCDLTEARVQVWFQNRRAKWRKRERYGQLQSMRAMATGTSPGYEMPIAPRPDAYPQVQVSNFQPMHQNQMWPNNGNTAYSMSNMNVNSCMNPHQAIPNFMNLSHVGQLAQHNASLAQHNAAQAPHMGLPCTPTQTLDPCDQRRSSSIEALRLKAREHSVNMGMLSAYAK</sequence>
<evidence type="ECO:0000259" key="16">
    <source>
        <dbReference type="PROSITE" id="PS50071"/>
    </source>
</evidence>
<evidence type="ECO:0000256" key="10">
    <source>
        <dbReference type="ARBA" id="ARBA00023242"/>
    </source>
</evidence>
<keyword evidence="18" id="KW-1185">Reference proteome</keyword>
<dbReference type="OrthoDB" id="6159439at2759"/>
<dbReference type="CDD" id="cd00086">
    <property type="entry name" value="homeodomain"/>
    <property type="match status" value="1"/>
</dbReference>
<dbReference type="InParanoid" id="A0A1S3H1I1"/>
<dbReference type="InterPro" id="IPR009057">
    <property type="entry name" value="Homeodomain-like_sf"/>
</dbReference>
<evidence type="ECO:0000256" key="1">
    <source>
        <dbReference type="ARBA" id="ARBA00004123"/>
    </source>
</evidence>
<dbReference type="SUPFAM" id="SSF46689">
    <property type="entry name" value="Homeodomain-like"/>
    <property type="match status" value="1"/>
</dbReference>
<dbReference type="RefSeq" id="XP_013379868.1">
    <property type="nucleotide sequence ID" value="XM_013524414.1"/>
</dbReference>
<dbReference type="FunFam" id="1.10.10.60:FF:000127">
    <property type="entry name" value="homeobox protein aristaless-like 4"/>
    <property type="match status" value="1"/>
</dbReference>
<evidence type="ECO:0000313" key="19">
    <source>
        <dbReference type="RefSeq" id="XP_013379868.1"/>
    </source>
</evidence>
<feature type="domain" description="OAR" evidence="17">
    <location>
        <begin position="302"/>
        <end position="315"/>
    </location>
</feature>
<dbReference type="PANTHER" id="PTHR24329:SF543">
    <property type="entry name" value="FI01017P-RELATED"/>
    <property type="match status" value="1"/>
</dbReference>
<name>A0A1S3H1I1_LINAN</name>
<dbReference type="GeneID" id="106151260"/>
<dbReference type="PROSITE" id="PS50803">
    <property type="entry name" value="OAR"/>
    <property type="match status" value="1"/>
</dbReference>
<dbReference type="GO" id="GO:0048513">
    <property type="term" value="P:animal organ development"/>
    <property type="evidence" value="ECO:0007669"/>
    <property type="project" value="UniProtKB-ARBA"/>
</dbReference>
<dbReference type="Gene3D" id="1.10.10.60">
    <property type="entry name" value="Homeodomain-like"/>
    <property type="match status" value="1"/>
</dbReference>
<gene>
    <name evidence="19" type="primary">LOC106151260</name>
</gene>
<evidence type="ECO:0000256" key="4">
    <source>
        <dbReference type="ARBA" id="ARBA00022553"/>
    </source>
</evidence>
<feature type="DNA-binding region" description="Homeobox" evidence="13">
    <location>
        <begin position="122"/>
        <end position="181"/>
    </location>
</feature>
<dbReference type="Pfam" id="PF03826">
    <property type="entry name" value="OAR"/>
    <property type="match status" value="1"/>
</dbReference>
<dbReference type="KEGG" id="lak:106151260"/>
<feature type="domain" description="Homeobox" evidence="16">
    <location>
        <begin position="120"/>
        <end position="180"/>
    </location>
</feature>
<keyword evidence="7 13" id="KW-0371">Homeobox</keyword>
<evidence type="ECO:0000256" key="15">
    <source>
        <dbReference type="SAM" id="MobiDB-lite"/>
    </source>
</evidence>